<feature type="compositionally biased region" description="Basic residues" evidence="1">
    <location>
        <begin position="541"/>
        <end position="550"/>
    </location>
</feature>
<dbReference type="InterPro" id="IPR043148">
    <property type="entry name" value="TagF_C"/>
</dbReference>
<keyword evidence="2" id="KW-0472">Membrane</keyword>
<feature type="transmembrane region" description="Helical" evidence="2">
    <location>
        <begin position="614"/>
        <end position="634"/>
    </location>
</feature>
<name>A0A1R4GBQ7_9MICC</name>
<keyword evidence="2" id="KW-0812">Transmembrane</keyword>
<dbReference type="PANTHER" id="PTHR37316">
    <property type="entry name" value="TEICHOIC ACID GLYCEROL-PHOSPHATE PRIMASE"/>
    <property type="match status" value="1"/>
</dbReference>
<feature type="transmembrane region" description="Helical" evidence="2">
    <location>
        <begin position="684"/>
        <end position="707"/>
    </location>
</feature>
<dbReference type="GO" id="GO:0047355">
    <property type="term" value="F:CDP-glycerol glycerophosphotransferase activity"/>
    <property type="evidence" value="ECO:0007669"/>
    <property type="project" value="InterPro"/>
</dbReference>
<feature type="transmembrane region" description="Helical" evidence="2">
    <location>
        <begin position="556"/>
        <end position="578"/>
    </location>
</feature>
<dbReference type="Proteomes" id="UP000195913">
    <property type="component" value="Unassembled WGS sequence"/>
</dbReference>
<dbReference type="AlphaFoldDB" id="A0A1R4GBQ7"/>
<feature type="transmembrane region" description="Helical" evidence="2">
    <location>
        <begin position="584"/>
        <end position="602"/>
    </location>
</feature>
<reference evidence="3 4" key="1">
    <citation type="submission" date="2017-02" db="EMBL/GenBank/DDBJ databases">
        <authorList>
            <person name="Peterson S.W."/>
        </authorList>
    </citation>
    <scope>NUCLEOTIDE SEQUENCE [LARGE SCALE GENOMIC DNA]</scope>
    <source>
        <strain evidence="3 4">B Ar 00.02</strain>
    </source>
</reference>
<keyword evidence="2" id="KW-1133">Transmembrane helix</keyword>
<feature type="compositionally biased region" description="Acidic residues" evidence="1">
    <location>
        <begin position="512"/>
        <end position="529"/>
    </location>
</feature>
<dbReference type="EMBL" id="FUHW01000032">
    <property type="protein sequence ID" value="SJM65639.1"/>
    <property type="molecule type" value="Genomic_DNA"/>
</dbReference>
<accession>A0A1R4GBQ7</accession>
<dbReference type="GO" id="GO:0016020">
    <property type="term" value="C:membrane"/>
    <property type="evidence" value="ECO:0007669"/>
    <property type="project" value="InterPro"/>
</dbReference>
<evidence type="ECO:0000313" key="3">
    <source>
        <dbReference type="EMBL" id="SJM65639.1"/>
    </source>
</evidence>
<keyword evidence="4" id="KW-1185">Reference proteome</keyword>
<evidence type="ECO:0000256" key="2">
    <source>
        <dbReference type="SAM" id="Phobius"/>
    </source>
</evidence>
<evidence type="ECO:0000256" key="1">
    <source>
        <dbReference type="SAM" id="MobiDB-lite"/>
    </source>
</evidence>
<dbReference type="PANTHER" id="PTHR37316:SF3">
    <property type="entry name" value="TEICHOIC ACID GLYCEROL-PHOSPHATE TRANSFERASE"/>
    <property type="match status" value="1"/>
</dbReference>
<dbReference type="Pfam" id="PF04464">
    <property type="entry name" value="Glyphos_transf"/>
    <property type="match status" value="2"/>
</dbReference>
<sequence>MLASIGILAASTSPSDFESLFITLTVLVGAGTIVGERVLRRFGLGGGHAILSLPGAPTAPRVWRMTLTIVYLQLAFLGYGVLVAAMDLSALGWFFLGLVISSLMLMRAVSVFFRRRYNGKIERELHSLLTEYAPEFAIYAARPDDASYQVAMWLPYLERTGKKFIIVTRAEGPSHALAKITDAPIVMRRRLADLDDLVVPSLSTFFYVNASSGNGAMVRYSQFTHVYLGHGDSDKAPSYNPTHAMYDQIYAAGPAATRRYAAHGVLLDPGKFTIVGRPQLETLEPATSTLTDQPTVLYAPTWRGHVDETFLHSIPSAPGIIAALLERHVRVVFRPHPFSYQFEEDAGIIVRVHELLRADTQSSGIKHLYGEAAEQGLGVIECMNLSDVMISDVSSVVSDYLYSYKPMAMVVVNTPVESFRDEYPIARAAYLLQSDLRNINAVLDQLLKDDSMRARRLELRSDYLGDFPNDGYSSVFVDAAVATIEQHPPSQQMESVEAATADMTTSATADESGPDDDDEDQPSDSDDVPLLDTEALEKAKDRRRQRRRARRVRNKALRMARHFLPDVLASAALGAAAVFGVSSFAFLVPAILSLTIFVYLHRRGFKSQAWMNRALGSMPIARSLIAVTLLAGMATSGQGWASIVGPALAFLAISLEGQAVSTWRAEGLQSRNLPGTEAAVPLAFARGWAGMVSALALAAMTISAALFPLWGSLQLVFGALSLGVTTYVLVRGIHRRYVNLSLEARLPELVENYAPRFCVYFASNVGVSYQLGMWVPYLDRLGQPYIVIARDLRMARAAAKVTESPVIYRKTLGSLEAVLVPGLTTAFYVNNAVKNTHLIEHRELTHIWLNHGDSEKAACYNPVHGIYDRIFAAGQAGIDRYERHGVTIPREKFEIVGRPQVEAITRRRDVLDEAKTVLYAPTWRGPYADTAVYSLPLGVDIVQALLDRGCTVIFRAHPFNYRYPDAVRRMRRIRNLLALDNAETGREHIYGASAEKNMGVVDCFNASDAMISDVSAMVSDFLQSEKPFAVAAINHTPKQLAADMPATSGGYVLHGDLDNLQEVLNHLLNDDPLLHRRGRVREYYLGDFPPASYADGFIDAAARILNEAESAETEAL</sequence>
<feature type="transmembrane region" description="Helical" evidence="2">
    <location>
        <begin position="713"/>
        <end position="730"/>
    </location>
</feature>
<dbReference type="InterPro" id="IPR051612">
    <property type="entry name" value="Teichoic_Acid_Biosynth"/>
</dbReference>
<feature type="compositionally biased region" description="Low complexity" evidence="1">
    <location>
        <begin position="497"/>
        <end position="511"/>
    </location>
</feature>
<feature type="transmembrane region" description="Helical" evidence="2">
    <location>
        <begin position="20"/>
        <end position="39"/>
    </location>
</feature>
<evidence type="ECO:0000313" key="4">
    <source>
        <dbReference type="Proteomes" id="UP000195913"/>
    </source>
</evidence>
<dbReference type="SUPFAM" id="SSF53756">
    <property type="entry name" value="UDP-Glycosyltransferase/glycogen phosphorylase"/>
    <property type="match status" value="2"/>
</dbReference>
<protein>
    <submittedName>
        <fullName evidence="3">Putative integral membrane protein</fullName>
    </submittedName>
</protein>
<proteinExistence type="predicted"/>
<gene>
    <name evidence="3" type="ORF">FM101_09405</name>
</gene>
<dbReference type="Gene3D" id="3.40.50.12580">
    <property type="match status" value="2"/>
</dbReference>
<dbReference type="InterPro" id="IPR007554">
    <property type="entry name" value="Glycerophosphate_synth"/>
</dbReference>
<feature type="transmembrane region" description="Helical" evidence="2">
    <location>
        <begin position="69"/>
        <end position="86"/>
    </location>
</feature>
<feature type="region of interest" description="Disordered" evidence="1">
    <location>
        <begin position="487"/>
        <end position="550"/>
    </location>
</feature>
<organism evidence="3 4">
    <name type="scientific">Arthrobacter rhombi</name>
    <dbReference type="NCBI Taxonomy" id="71253"/>
    <lineage>
        <taxon>Bacteria</taxon>
        <taxon>Bacillati</taxon>
        <taxon>Actinomycetota</taxon>
        <taxon>Actinomycetes</taxon>
        <taxon>Micrococcales</taxon>
        <taxon>Micrococcaceae</taxon>
        <taxon>Arthrobacter</taxon>
    </lineage>
</organism>
<feature type="transmembrane region" description="Helical" evidence="2">
    <location>
        <begin position="92"/>
        <end position="113"/>
    </location>
</feature>